<keyword evidence="3" id="KW-1185">Reference proteome</keyword>
<proteinExistence type="predicted"/>
<evidence type="ECO:0000313" key="3">
    <source>
        <dbReference type="Proteomes" id="UP001515480"/>
    </source>
</evidence>
<organism evidence="2 3">
    <name type="scientific">Prymnesium parvum</name>
    <name type="common">Toxic golden alga</name>
    <dbReference type="NCBI Taxonomy" id="97485"/>
    <lineage>
        <taxon>Eukaryota</taxon>
        <taxon>Haptista</taxon>
        <taxon>Haptophyta</taxon>
        <taxon>Prymnesiophyceae</taxon>
        <taxon>Prymnesiales</taxon>
        <taxon>Prymnesiaceae</taxon>
        <taxon>Prymnesium</taxon>
    </lineage>
</organism>
<dbReference type="AlphaFoldDB" id="A0AB34K7Z6"/>
<feature type="compositionally biased region" description="Acidic residues" evidence="1">
    <location>
        <begin position="90"/>
        <end position="104"/>
    </location>
</feature>
<name>A0AB34K7Z6_PRYPA</name>
<accession>A0AB34K7Z6</accession>
<comment type="caution">
    <text evidence="2">The sequence shown here is derived from an EMBL/GenBank/DDBJ whole genome shotgun (WGS) entry which is preliminary data.</text>
</comment>
<dbReference type="EMBL" id="JBGBPQ010000002">
    <property type="protein sequence ID" value="KAL1528594.1"/>
    <property type="molecule type" value="Genomic_DNA"/>
</dbReference>
<evidence type="ECO:0000256" key="1">
    <source>
        <dbReference type="SAM" id="MobiDB-lite"/>
    </source>
</evidence>
<sequence length="113" mass="11907">MRLTAVTCLLSGDAGDAGKLTKKEMCAVAFASYGGHTLKELLAKSKLVEELSKLMQARPAVLEACAVPANACAAPAARAAAKRKRRTTSDDEDEDEEGNDEDEELGQRVRGGG</sequence>
<evidence type="ECO:0000313" key="2">
    <source>
        <dbReference type="EMBL" id="KAL1528594.1"/>
    </source>
</evidence>
<reference evidence="2 3" key="1">
    <citation type="journal article" date="2024" name="Science">
        <title>Giant polyketide synthase enzymes in the biosynthesis of giant marine polyether toxins.</title>
        <authorList>
            <person name="Fallon T.R."/>
            <person name="Shende V.V."/>
            <person name="Wierzbicki I.H."/>
            <person name="Pendleton A.L."/>
            <person name="Watervoot N.F."/>
            <person name="Auber R.P."/>
            <person name="Gonzalez D.J."/>
            <person name="Wisecaver J.H."/>
            <person name="Moore B.S."/>
        </authorList>
    </citation>
    <scope>NUCLEOTIDE SEQUENCE [LARGE SCALE GENOMIC DNA]</scope>
    <source>
        <strain evidence="2 3">12B1</strain>
    </source>
</reference>
<gene>
    <name evidence="2" type="ORF">AB1Y20_009934</name>
</gene>
<feature type="region of interest" description="Disordered" evidence="1">
    <location>
        <begin position="77"/>
        <end position="113"/>
    </location>
</feature>
<dbReference type="Proteomes" id="UP001515480">
    <property type="component" value="Unassembled WGS sequence"/>
</dbReference>
<protein>
    <submittedName>
        <fullName evidence="2">Uncharacterized protein</fullName>
    </submittedName>
</protein>